<keyword evidence="2" id="KW-0175">Coiled coil</keyword>
<dbReference type="PANTHER" id="PTHR33560">
    <property type="entry name" value="PROTEIN FAM227B"/>
    <property type="match status" value="1"/>
</dbReference>
<sequence>RHLGQCRLRLLQPGCLGFLRIPCPTTGASVQSFTKFSLILEKSFLDWKPSTPPAPTYYDIIKETKRKLAKNQKDFSRAKERIKDDIKSLKEKQEKIDKELDRLQAKASRSILEVQTEFDNFLHKMRIEAKLQKELKGSSTSPSLDSSQPSQPSKSSSSLSTKKSSSKSEDFNQMEEG</sequence>
<feature type="region of interest" description="Disordered" evidence="3">
    <location>
        <begin position="133"/>
        <end position="177"/>
    </location>
</feature>
<evidence type="ECO:0000313" key="5">
    <source>
        <dbReference type="Proteomes" id="UP000694386"/>
    </source>
</evidence>
<reference evidence="4" key="2">
    <citation type="submission" date="2025-09" db="UniProtKB">
        <authorList>
            <consortium name="Ensembl"/>
        </authorList>
    </citation>
    <scope>IDENTIFICATION</scope>
</reference>
<dbReference type="Ensembl" id="ENSCGRT00001028813.1">
    <property type="protein sequence ID" value="ENSCGRP00001024567.1"/>
    <property type="gene ID" value="ENSCGRG00001022441.1"/>
</dbReference>
<comment type="similarity">
    <text evidence="1">Belongs to the FAM227 family.</text>
</comment>
<name>A0A8C2MXJ6_CRIGR</name>
<evidence type="ECO:0000256" key="1">
    <source>
        <dbReference type="ARBA" id="ARBA00008666"/>
    </source>
</evidence>
<dbReference type="Proteomes" id="UP000694386">
    <property type="component" value="Unplaced"/>
</dbReference>
<dbReference type="InterPro" id="IPR029417">
    <property type="entry name" value="FAM227"/>
</dbReference>
<evidence type="ECO:0000313" key="4">
    <source>
        <dbReference type="Ensembl" id="ENSCGRP00001024567.1"/>
    </source>
</evidence>
<dbReference type="PANTHER" id="PTHR33560:SF2">
    <property type="entry name" value="PROTEIN FAM227B"/>
    <property type="match status" value="1"/>
</dbReference>
<feature type="coiled-coil region" evidence="2">
    <location>
        <begin position="61"/>
        <end position="109"/>
    </location>
</feature>
<accession>A0A8C2MXJ6</accession>
<proteinExistence type="inferred from homology"/>
<reference evidence="4" key="1">
    <citation type="submission" date="2025-08" db="UniProtKB">
        <authorList>
            <consortium name="Ensembl"/>
        </authorList>
    </citation>
    <scope>IDENTIFICATION</scope>
</reference>
<protein>
    <submittedName>
        <fullName evidence="4">Uncharacterized protein</fullName>
    </submittedName>
</protein>
<evidence type="ECO:0000256" key="2">
    <source>
        <dbReference type="SAM" id="Coils"/>
    </source>
</evidence>
<dbReference type="AlphaFoldDB" id="A0A8C2MXJ6"/>
<organism evidence="4 5">
    <name type="scientific">Cricetulus griseus</name>
    <name type="common">Chinese hamster</name>
    <name type="synonym">Cricetulus barabensis griseus</name>
    <dbReference type="NCBI Taxonomy" id="10029"/>
    <lineage>
        <taxon>Eukaryota</taxon>
        <taxon>Metazoa</taxon>
        <taxon>Chordata</taxon>
        <taxon>Craniata</taxon>
        <taxon>Vertebrata</taxon>
        <taxon>Euteleostomi</taxon>
        <taxon>Mammalia</taxon>
        <taxon>Eutheria</taxon>
        <taxon>Euarchontoglires</taxon>
        <taxon>Glires</taxon>
        <taxon>Rodentia</taxon>
        <taxon>Myomorpha</taxon>
        <taxon>Muroidea</taxon>
        <taxon>Cricetidae</taxon>
        <taxon>Cricetinae</taxon>
        <taxon>Cricetulus</taxon>
    </lineage>
</organism>
<feature type="compositionally biased region" description="Low complexity" evidence="3">
    <location>
        <begin position="138"/>
        <end position="163"/>
    </location>
</feature>
<evidence type="ECO:0000256" key="3">
    <source>
        <dbReference type="SAM" id="MobiDB-lite"/>
    </source>
</evidence>